<dbReference type="AlphaFoldDB" id="A0A0C9T683"/>
<feature type="region of interest" description="Disordered" evidence="1">
    <location>
        <begin position="1"/>
        <end position="191"/>
    </location>
</feature>
<feature type="compositionally biased region" description="Polar residues" evidence="1">
    <location>
        <begin position="87"/>
        <end position="100"/>
    </location>
</feature>
<name>A0A0C9T683_PAXIN</name>
<evidence type="ECO:0000313" key="3">
    <source>
        <dbReference type="Proteomes" id="UP000053647"/>
    </source>
</evidence>
<reference evidence="2 3" key="1">
    <citation type="submission" date="2014-06" db="EMBL/GenBank/DDBJ databases">
        <authorList>
            <consortium name="DOE Joint Genome Institute"/>
            <person name="Kuo A."/>
            <person name="Kohler A."/>
            <person name="Nagy L.G."/>
            <person name="Floudas D."/>
            <person name="Copeland A."/>
            <person name="Barry K.W."/>
            <person name="Cichocki N."/>
            <person name="Veneault-Fourrey C."/>
            <person name="LaButti K."/>
            <person name="Lindquist E.A."/>
            <person name="Lipzen A."/>
            <person name="Lundell T."/>
            <person name="Morin E."/>
            <person name="Murat C."/>
            <person name="Sun H."/>
            <person name="Tunlid A."/>
            <person name="Henrissat B."/>
            <person name="Grigoriev I.V."/>
            <person name="Hibbett D.S."/>
            <person name="Martin F."/>
            <person name="Nordberg H.P."/>
            <person name="Cantor M.N."/>
            <person name="Hua S.X."/>
        </authorList>
    </citation>
    <scope>NUCLEOTIDE SEQUENCE [LARGE SCALE GENOMIC DNA]</scope>
    <source>
        <strain evidence="2 3">ATCC 200175</strain>
    </source>
</reference>
<protein>
    <recommendedName>
        <fullName evidence="4">WW domain-containing protein</fullName>
    </recommendedName>
</protein>
<sequence length="390" mass="43513">MTAPSHKSPEPQYGRPSPVDAPYEMSSSGHLIPCSPAPSRQYTREHIPWISGSQTSLHAEPNAIDPESPHPVIHTPDGGATCESPRSKTPLSIRSTSQKSTSHRSIRSHNSAVSIGRASYRQHHGPPPRGRTPTPSIGQGRPVLVTGSSVTLGRAAPDSSSATPGRLVAPPNADDPNRPGEPTVNYNKPRFAPMSTRGVLRYQRHKQPNAIKRPKEPDHTISGMQYESPETQGFIPPGWTAHRHPEGALYFMHVESKTFTEVNVCNEDICEDIEYFKGFLFSELQDEIEKGDLSGSLKHDEVQLVLEPRVDEKHWDLFPNLCNITQELKDEVVDMILHATNDRLTSNRSLCPLNVEELKHHLSLVEKIHRKYHTRLFLVLTQFSSFSQLD</sequence>
<evidence type="ECO:0000256" key="1">
    <source>
        <dbReference type="SAM" id="MobiDB-lite"/>
    </source>
</evidence>
<dbReference type="HOGENOM" id="CLU_708052_0_0_1"/>
<proteinExistence type="predicted"/>
<gene>
    <name evidence="2" type="ORF">PAXINDRAFT_15928</name>
</gene>
<dbReference type="EMBL" id="KN819385">
    <property type="protein sequence ID" value="KIJ11205.1"/>
    <property type="molecule type" value="Genomic_DNA"/>
</dbReference>
<accession>A0A0C9T683</accession>
<evidence type="ECO:0008006" key="4">
    <source>
        <dbReference type="Google" id="ProtNLM"/>
    </source>
</evidence>
<dbReference type="OrthoDB" id="2657661at2759"/>
<organism evidence="2 3">
    <name type="scientific">Paxillus involutus ATCC 200175</name>
    <dbReference type="NCBI Taxonomy" id="664439"/>
    <lineage>
        <taxon>Eukaryota</taxon>
        <taxon>Fungi</taxon>
        <taxon>Dikarya</taxon>
        <taxon>Basidiomycota</taxon>
        <taxon>Agaricomycotina</taxon>
        <taxon>Agaricomycetes</taxon>
        <taxon>Agaricomycetidae</taxon>
        <taxon>Boletales</taxon>
        <taxon>Paxilineae</taxon>
        <taxon>Paxillaceae</taxon>
        <taxon>Paxillus</taxon>
    </lineage>
</organism>
<evidence type="ECO:0000313" key="2">
    <source>
        <dbReference type="EMBL" id="KIJ11205.1"/>
    </source>
</evidence>
<dbReference type="Proteomes" id="UP000053647">
    <property type="component" value="Unassembled WGS sequence"/>
</dbReference>
<reference evidence="3" key="2">
    <citation type="submission" date="2015-01" db="EMBL/GenBank/DDBJ databases">
        <title>Evolutionary Origins and Diversification of the Mycorrhizal Mutualists.</title>
        <authorList>
            <consortium name="DOE Joint Genome Institute"/>
            <consortium name="Mycorrhizal Genomics Consortium"/>
            <person name="Kohler A."/>
            <person name="Kuo A."/>
            <person name="Nagy L.G."/>
            <person name="Floudas D."/>
            <person name="Copeland A."/>
            <person name="Barry K.W."/>
            <person name="Cichocki N."/>
            <person name="Veneault-Fourrey C."/>
            <person name="LaButti K."/>
            <person name="Lindquist E.A."/>
            <person name="Lipzen A."/>
            <person name="Lundell T."/>
            <person name="Morin E."/>
            <person name="Murat C."/>
            <person name="Riley R."/>
            <person name="Ohm R."/>
            <person name="Sun H."/>
            <person name="Tunlid A."/>
            <person name="Henrissat B."/>
            <person name="Grigoriev I.V."/>
            <person name="Hibbett D.S."/>
            <person name="Martin F."/>
        </authorList>
    </citation>
    <scope>NUCLEOTIDE SEQUENCE [LARGE SCALE GENOMIC DNA]</scope>
    <source>
        <strain evidence="3">ATCC 200175</strain>
    </source>
</reference>
<keyword evidence="3" id="KW-1185">Reference proteome</keyword>